<proteinExistence type="predicted"/>
<keyword evidence="1" id="KW-0472">Membrane</keyword>
<feature type="transmembrane region" description="Helical" evidence="1">
    <location>
        <begin position="89"/>
        <end position="108"/>
    </location>
</feature>
<name>A0A2T7NUY7_POMCA</name>
<organism evidence="2 3">
    <name type="scientific">Pomacea canaliculata</name>
    <name type="common">Golden apple snail</name>
    <dbReference type="NCBI Taxonomy" id="400727"/>
    <lineage>
        <taxon>Eukaryota</taxon>
        <taxon>Metazoa</taxon>
        <taxon>Spiralia</taxon>
        <taxon>Lophotrochozoa</taxon>
        <taxon>Mollusca</taxon>
        <taxon>Gastropoda</taxon>
        <taxon>Caenogastropoda</taxon>
        <taxon>Architaenioglossa</taxon>
        <taxon>Ampullarioidea</taxon>
        <taxon>Ampullariidae</taxon>
        <taxon>Pomacea</taxon>
    </lineage>
</organism>
<dbReference type="STRING" id="400727.A0A2T7NUY7"/>
<dbReference type="AlphaFoldDB" id="A0A2T7NUY7"/>
<keyword evidence="3" id="KW-1185">Reference proteome</keyword>
<accession>A0A2T7NUY7</accession>
<keyword evidence="1" id="KW-1133">Transmembrane helix</keyword>
<evidence type="ECO:0000313" key="3">
    <source>
        <dbReference type="Proteomes" id="UP000245119"/>
    </source>
</evidence>
<dbReference type="OrthoDB" id="9979734at2759"/>
<evidence type="ECO:0000313" key="2">
    <source>
        <dbReference type="EMBL" id="PVD24972.1"/>
    </source>
</evidence>
<protein>
    <submittedName>
        <fullName evidence="2">Uncharacterized protein</fullName>
    </submittedName>
</protein>
<dbReference type="EMBL" id="PZQS01000009">
    <property type="protein sequence ID" value="PVD24972.1"/>
    <property type="molecule type" value="Genomic_DNA"/>
</dbReference>
<dbReference type="Proteomes" id="UP000245119">
    <property type="component" value="Linkage Group LG9"/>
</dbReference>
<reference evidence="2 3" key="1">
    <citation type="submission" date="2018-04" db="EMBL/GenBank/DDBJ databases">
        <title>The genome of golden apple snail Pomacea canaliculata provides insight into stress tolerance and invasive adaptation.</title>
        <authorList>
            <person name="Liu C."/>
            <person name="Liu B."/>
            <person name="Ren Y."/>
            <person name="Zhang Y."/>
            <person name="Wang H."/>
            <person name="Li S."/>
            <person name="Jiang F."/>
            <person name="Yin L."/>
            <person name="Zhang G."/>
            <person name="Qian W."/>
            <person name="Fan W."/>
        </authorList>
    </citation>
    <scope>NUCLEOTIDE SEQUENCE [LARGE SCALE GENOMIC DNA]</scope>
    <source>
        <strain evidence="2">SZHN2017</strain>
        <tissue evidence="2">Muscle</tissue>
    </source>
</reference>
<sequence>MSGPHDVLTYDTDNAKLVTPSASTAGQSRTTRRQNCVQVPWPVFLPPMQDSDSRFSSEQRENYNKMPGGRQGTRCLPLVRKWLLQSWKVLFVLLPAVALVLLYNGYIVQQSETHLPQPLVPVHSDQGQNDFQADNSSQNAGINSTKSLSRFIVYSCNKITVCGGWADRQKGIVVTYLIALMMNRKFRIDMPRPCDLQFFLVPNEVDWLMRPGETKGHSIKEIEAIDGHGLNFVDKLLKKGDLSIPEMDADYVVITANMDSVNELKKHPLAKTVPLLSNETSVPEIYRKSLGKLFTLSSGLRKTLDVAMESRSPDTKLVCAQVRMGGAGKDYNDSESFNSMANVENLMDFLSRYNDSTKYRMYFSSDSQKVRTDID</sequence>
<comment type="caution">
    <text evidence="2">The sequence shown here is derived from an EMBL/GenBank/DDBJ whole genome shotgun (WGS) entry which is preliminary data.</text>
</comment>
<gene>
    <name evidence="2" type="ORF">C0Q70_15468</name>
</gene>
<keyword evidence="1" id="KW-0812">Transmembrane</keyword>
<evidence type="ECO:0000256" key="1">
    <source>
        <dbReference type="SAM" id="Phobius"/>
    </source>
</evidence>